<evidence type="ECO:0000256" key="2">
    <source>
        <dbReference type="ARBA" id="ARBA00023033"/>
    </source>
</evidence>
<evidence type="ECO:0000259" key="3">
    <source>
        <dbReference type="Pfam" id="PF01494"/>
    </source>
</evidence>
<name>A0ABS4SZP9_9MICC</name>
<accession>A0ABS4SZP9</accession>
<dbReference type="InterPro" id="IPR002938">
    <property type="entry name" value="FAD-bd"/>
</dbReference>
<gene>
    <name evidence="4" type="ORF">JOF45_000703</name>
</gene>
<sequence length="386" mass="41213">MRVAVVGSGIGGLCTAIGLQRAGADVVVFERARDLRPGGSGLSLFGNAVHALDSLGLGDGIRSITDAKARSFRGGQRRPDGSWLSVYPMDALTELRVVDRAALHGLLTSSLAPCTLVAGRRVVSASEEGTVRHAAADGSEKVDRFDLVIAADGLRSTIRGQWPEDPGIVYAGYSTWRGITERPVDLGGEAGETWGVGRRFGVAPLKDGRVYWFAVASVPEPSRSRAETPLDRTFDTWHAPIADLVASTSVDRVQFLPIEELGGRLRTYVRDRIVLLGDAAHAMTPNLGQGGGQAMEDAATLVALLTPLAAAERPHPETLTRALGRYDALRRPRSQRIARQSHLVGKLAHSGGPITSRVRNAILAVTPPAALRRQLTWLQSWTPPGA</sequence>
<reference evidence="4 5" key="1">
    <citation type="submission" date="2021-03" db="EMBL/GenBank/DDBJ databases">
        <title>Sequencing the genomes of 1000 actinobacteria strains.</title>
        <authorList>
            <person name="Klenk H.-P."/>
        </authorList>
    </citation>
    <scope>NUCLEOTIDE SEQUENCE [LARGE SCALE GENOMIC DNA]</scope>
    <source>
        <strain evidence="4 5">DSM 12544</strain>
    </source>
</reference>
<keyword evidence="2" id="KW-0503">Monooxygenase</keyword>
<evidence type="ECO:0000313" key="5">
    <source>
        <dbReference type="Proteomes" id="UP001519331"/>
    </source>
</evidence>
<dbReference type="EMBL" id="JAGINX010000001">
    <property type="protein sequence ID" value="MBP2317684.1"/>
    <property type="molecule type" value="Genomic_DNA"/>
</dbReference>
<evidence type="ECO:0000256" key="1">
    <source>
        <dbReference type="ARBA" id="ARBA00023002"/>
    </source>
</evidence>
<comment type="caution">
    <text evidence="4">The sequence shown here is derived from an EMBL/GenBank/DDBJ whole genome shotgun (WGS) entry which is preliminary data.</text>
</comment>
<dbReference type="PRINTS" id="PR00420">
    <property type="entry name" value="RNGMNOXGNASE"/>
</dbReference>
<dbReference type="PANTHER" id="PTHR13789:SF309">
    <property type="entry name" value="PUTATIVE (AFU_ORTHOLOGUE AFUA_6G14510)-RELATED"/>
    <property type="match status" value="1"/>
</dbReference>
<dbReference type="Gene3D" id="3.50.50.60">
    <property type="entry name" value="FAD/NAD(P)-binding domain"/>
    <property type="match status" value="1"/>
</dbReference>
<evidence type="ECO:0000313" key="4">
    <source>
        <dbReference type="EMBL" id="MBP2317684.1"/>
    </source>
</evidence>
<dbReference type="Proteomes" id="UP001519331">
    <property type="component" value="Unassembled WGS sequence"/>
</dbReference>
<dbReference type="PANTHER" id="PTHR13789">
    <property type="entry name" value="MONOOXYGENASE"/>
    <property type="match status" value="1"/>
</dbReference>
<keyword evidence="1" id="KW-0560">Oxidoreductase</keyword>
<organism evidence="4 5">
    <name type="scientific">Nesterenkonia lacusekhoensis</name>
    <dbReference type="NCBI Taxonomy" id="150832"/>
    <lineage>
        <taxon>Bacteria</taxon>
        <taxon>Bacillati</taxon>
        <taxon>Actinomycetota</taxon>
        <taxon>Actinomycetes</taxon>
        <taxon>Micrococcales</taxon>
        <taxon>Micrococcaceae</taxon>
        <taxon>Nesterenkonia</taxon>
    </lineage>
</organism>
<protein>
    <submittedName>
        <fullName evidence="4">2-polyprenyl-6-methoxyphenol hydroxylase-like FAD-dependent oxidoreductase</fullName>
    </submittedName>
</protein>
<dbReference type="InterPro" id="IPR036188">
    <property type="entry name" value="FAD/NAD-bd_sf"/>
</dbReference>
<proteinExistence type="predicted"/>
<dbReference type="Pfam" id="PF01494">
    <property type="entry name" value="FAD_binding_3"/>
    <property type="match status" value="1"/>
</dbReference>
<dbReference type="SUPFAM" id="SSF51905">
    <property type="entry name" value="FAD/NAD(P)-binding domain"/>
    <property type="match status" value="1"/>
</dbReference>
<dbReference type="RefSeq" id="WP_210047967.1">
    <property type="nucleotide sequence ID" value="NZ_JAGINX010000001.1"/>
</dbReference>
<feature type="domain" description="FAD-binding" evidence="3">
    <location>
        <begin position="2"/>
        <end position="340"/>
    </location>
</feature>
<dbReference type="InterPro" id="IPR050493">
    <property type="entry name" value="FAD-dep_Monooxygenase_BioMet"/>
</dbReference>
<keyword evidence="5" id="KW-1185">Reference proteome</keyword>